<protein>
    <recommendedName>
        <fullName evidence="10">Cysteine desulfurase IscS</fullName>
        <ecNumber evidence="10">2.8.1.7</ecNumber>
    </recommendedName>
</protein>
<feature type="active site" description="Cysteine persulfide intermediate" evidence="10">
    <location>
        <position position="328"/>
    </location>
</feature>
<keyword evidence="3 10" id="KW-0808">Transferase</keyword>
<keyword evidence="6 10" id="KW-0663">Pyridoxal phosphate</keyword>
<evidence type="ECO:0000256" key="9">
    <source>
        <dbReference type="ARBA" id="ARBA00050776"/>
    </source>
</evidence>
<feature type="binding site" evidence="10">
    <location>
        <begin position="75"/>
        <end position="76"/>
    </location>
    <ligand>
        <name>pyridoxal 5'-phosphate</name>
        <dbReference type="ChEBI" id="CHEBI:597326"/>
    </ligand>
</feature>
<dbReference type="Gene3D" id="3.90.1150.10">
    <property type="entry name" value="Aspartate Aminotransferase, domain 1"/>
    <property type="match status" value="1"/>
</dbReference>
<evidence type="ECO:0000313" key="13">
    <source>
        <dbReference type="EMBL" id="GKX63991.1"/>
    </source>
</evidence>
<keyword evidence="8 10" id="KW-0411">Iron-sulfur</keyword>
<evidence type="ECO:0000256" key="4">
    <source>
        <dbReference type="ARBA" id="ARBA00022714"/>
    </source>
</evidence>
<gene>
    <name evidence="10 13" type="primary">iscS</name>
    <name evidence="13" type="ORF">SOASR032_25600</name>
</gene>
<dbReference type="NCBIfam" id="NF002806">
    <property type="entry name" value="PRK02948.1"/>
    <property type="match status" value="1"/>
</dbReference>
<dbReference type="InterPro" id="IPR020578">
    <property type="entry name" value="Aminotrans_V_PyrdxlP_BS"/>
</dbReference>
<dbReference type="InterPro" id="IPR016454">
    <property type="entry name" value="Cysteine_dSase"/>
</dbReference>
<dbReference type="PIRSF" id="PIRSF005572">
    <property type="entry name" value="NifS"/>
    <property type="match status" value="1"/>
</dbReference>
<feature type="domain" description="Aminotransferase class V" evidence="12">
    <location>
        <begin position="5"/>
        <end position="368"/>
    </location>
</feature>
<keyword evidence="10" id="KW-0963">Cytoplasm</keyword>
<dbReference type="HAMAP" id="MF_00331">
    <property type="entry name" value="Cys_desulf_IscS"/>
    <property type="match status" value="1"/>
</dbReference>
<keyword evidence="7 10" id="KW-0408">Iron</keyword>
<dbReference type="EC" id="2.8.1.7" evidence="10"/>
<accession>A0ABQ5LK41</accession>
<keyword evidence="14" id="KW-1185">Reference proteome</keyword>
<feature type="binding site" evidence="10">
    <location>
        <position position="155"/>
    </location>
    <ligand>
        <name>pyridoxal 5'-phosphate</name>
        <dbReference type="ChEBI" id="CHEBI:597326"/>
    </ligand>
</feature>
<dbReference type="Pfam" id="PF00266">
    <property type="entry name" value="Aminotran_5"/>
    <property type="match status" value="1"/>
</dbReference>
<dbReference type="RefSeq" id="WP_114986952.1">
    <property type="nucleotide sequence ID" value="NZ_BRLJ01000007.1"/>
</dbReference>
<dbReference type="SUPFAM" id="SSF53383">
    <property type="entry name" value="PLP-dependent transferases"/>
    <property type="match status" value="1"/>
</dbReference>
<dbReference type="Proteomes" id="UP001059610">
    <property type="component" value="Unassembled WGS sequence"/>
</dbReference>
<evidence type="ECO:0000256" key="8">
    <source>
        <dbReference type="ARBA" id="ARBA00023014"/>
    </source>
</evidence>
<dbReference type="InterPro" id="IPR015421">
    <property type="entry name" value="PyrdxlP-dep_Trfase_major"/>
</dbReference>
<evidence type="ECO:0000256" key="7">
    <source>
        <dbReference type="ARBA" id="ARBA00023004"/>
    </source>
</evidence>
<sequence length="404" mass="44879">MKLPIYLDYSATTPVDPRVAEKMMQYLTSDGIFGNPASRSHRFGWQAEEAVDIARNQIAELVGADPREIVFTSGATEADNLAIKGAANFYQKKGKHIITSKTEHKAVLDTCRQLEREGYEVTYLSPQSNGIIDLGELEAAMRDDTCVVSIMHVNNEIGVVQDIATIGEMCRSRGIIFHVDATQSVGKLPIDLSQLKVDLMSFSGHKIYGPKGIGGLYVRRKPRIRIEAQMHGGGHERGMRSGTLPVHQIAGMGEAYRIAKEEMNSEMTRIRALRDRLWNGLKDIEEVHLNGCLEQGVASILNISFNYVEGESLMMALKDLAVSSGSACTSASLEPSYVLRALGMSDELAHSSIRFSLGRFTTEEEIDYTIDLVRKSIGRLRELSPLWDMYKQGVDISTIEWSHH</sequence>
<comment type="cofactor">
    <cofactor evidence="1 10 11">
        <name>pyridoxal 5'-phosphate</name>
        <dbReference type="ChEBI" id="CHEBI:597326"/>
    </cofactor>
</comment>
<organism evidence="13 14">
    <name type="scientific">Pragia fontium</name>
    <dbReference type="NCBI Taxonomy" id="82985"/>
    <lineage>
        <taxon>Bacteria</taxon>
        <taxon>Pseudomonadati</taxon>
        <taxon>Pseudomonadota</taxon>
        <taxon>Gammaproteobacteria</taxon>
        <taxon>Enterobacterales</taxon>
        <taxon>Budviciaceae</taxon>
        <taxon>Pragia</taxon>
    </lineage>
</organism>
<dbReference type="NCBIfam" id="TIGR02006">
    <property type="entry name" value="IscS"/>
    <property type="match status" value="1"/>
</dbReference>
<evidence type="ECO:0000256" key="11">
    <source>
        <dbReference type="RuleBase" id="RU004504"/>
    </source>
</evidence>
<dbReference type="InterPro" id="IPR015424">
    <property type="entry name" value="PyrdxlP-dep_Trfase"/>
</dbReference>
<dbReference type="PROSITE" id="PS00595">
    <property type="entry name" value="AA_TRANSFER_CLASS_5"/>
    <property type="match status" value="1"/>
</dbReference>
<comment type="caution">
    <text evidence="13">The sequence shown here is derived from an EMBL/GenBank/DDBJ whole genome shotgun (WGS) entry which is preliminary data.</text>
</comment>
<dbReference type="EMBL" id="BRLJ01000007">
    <property type="protein sequence ID" value="GKX63991.1"/>
    <property type="molecule type" value="Genomic_DNA"/>
</dbReference>
<feature type="modified residue" description="N6-(pyridoxal phosphate)lysine" evidence="10">
    <location>
        <position position="206"/>
    </location>
</feature>
<dbReference type="PANTHER" id="PTHR11601:SF34">
    <property type="entry name" value="CYSTEINE DESULFURASE"/>
    <property type="match status" value="1"/>
</dbReference>
<evidence type="ECO:0000256" key="10">
    <source>
        <dbReference type="HAMAP-Rule" id="MF_00331"/>
    </source>
</evidence>
<evidence type="ECO:0000256" key="1">
    <source>
        <dbReference type="ARBA" id="ARBA00001933"/>
    </source>
</evidence>
<evidence type="ECO:0000256" key="6">
    <source>
        <dbReference type="ARBA" id="ARBA00022898"/>
    </source>
</evidence>
<evidence type="ECO:0000256" key="2">
    <source>
        <dbReference type="ARBA" id="ARBA00006490"/>
    </source>
</evidence>
<dbReference type="NCBIfam" id="NF010611">
    <property type="entry name" value="PRK14012.1"/>
    <property type="match status" value="1"/>
</dbReference>
<evidence type="ECO:0000256" key="3">
    <source>
        <dbReference type="ARBA" id="ARBA00022679"/>
    </source>
</evidence>
<evidence type="ECO:0000256" key="5">
    <source>
        <dbReference type="ARBA" id="ARBA00022723"/>
    </source>
</evidence>
<keyword evidence="4 10" id="KW-0001">2Fe-2S</keyword>
<feature type="binding site" evidence="10">
    <location>
        <begin position="203"/>
        <end position="205"/>
    </location>
    <ligand>
        <name>pyridoxal 5'-phosphate</name>
        <dbReference type="ChEBI" id="CHEBI:597326"/>
    </ligand>
</feature>
<proteinExistence type="inferred from homology"/>
<feature type="binding site" description="via persulfide group" evidence="10">
    <location>
        <position position="328"/>
    </location>
    <ligand>
        <name>[2Fe-2S] cluster</name>
        <dbReference type="ChEBI" id="CHEBI:190135"/>
        <note>ligand shared with IscU</note>
    </ligand>
</feature>
<dbReference type="Gene3D" id="3.40.640.10">
    <property type="entry name" value="Type I PLP-dependent aspartate aminotransferase-like (Major domain)"/>
    <property type="match status" value="1"/>
</dbReference>
<evidence type="ECO:0000259" key="12">
    <source>
        <dbReference type="Pfam" id="PF00266"/>
    </source>
</evidence>
<dbReference type="InterPro" id="IPR015422">
    <property type="entry name" value="PyrdxlP-dep_Trfase_small"/>
</dbReference>
<comment type="similarity">
    <text evidence="2 10">Belongs to the class-V pyridoxal-phosphate-dependent aminotransferase family. NifS/IscS subfamily.</text>
</comment>
<feature type="binding site" evidence="10">
    <location>
        <position position="183"/>
    </location>
    <ligand>
        <name>pyridoxal 5'-phosphate</name>
        <dbReference type="ChEBI" id="CHEBI:597326"/>
    </ligand>
</feature>
<dbReference type="PANTHER" id="PTHR11601">
    <property type="entry name" value="CYSTEINE DESULFURYLASE FAMILY MEMBER"/>
    <property type="match status" value="1"/>
</dbReference>
<comment type="subunit">
    <text evidence="10">Homodimer. Forms a heterotetramer with IscU, interacts with other sulfur acceptors.</text>
</comment>
<comment type="subcellular location">
    <subcellularLocation>
        <location evidence="10">Cytoplasm</location>
    </subcellularLocation>
</comment>
<feature type="binding site" evidence="10">
    <location>
        <position position="243"/>
    </location>
    <ligand>
        <name>pyridoxal 5'-phosphate</name>
        <dbReference type="ChEBI" id="CHEBI:597326"/>
    </ligand>
</feature>
<comment type="catalytic activity">
    <reaction evidence="9 10">
        <text>(sulfur carrier)-H + L-cysteine = (sulfur carrier)-SH + L-alanine</text>
        <dbReference type="Rhea" id="RHEA:43892"/>
        <dbReference type="Rhea" id="RHEA-COMP:14737"/>
        <dbReference type="Rhea" id="RHEA-COMP:14739"/>
        <dbReference type="ChEBI" id="CHEBI:29917"/>
        <dbReference type="ChEBI" id="CHEBI:35235"/>
        <dbReference type="ChEBI" id="CHEBI:57972"/>
        <dbReference type="ChEBI" id="CHEBI:64428"/>
        <dbReference type="EC" id="2.8.1.7"/>
    </reaction>
</comment>
<name>A0ABQ5LK41_9GAMM</name>
<dbReference type="InterPro" id="IPR010240">
    <property type="entry name" value="Cys_deSase_IscS"/>
</dbReference>
<reference evidence="13" key="1">
    <citation type="submission" date="2022-06" db="EMBL/GenBank/DDBJ databases">
        <title>Draft genome sequences of Pragia fontium str. JCM24417.</title>
        <authorList>
            <person name="Wakabayashi Y."/>
            <person name="Kojima K."/>
        </authorList>
    </citation>
    <scope>NUCLEOTIDE SEQUENCE</scope>
    <source>
        <strain evidence="13">JCM 24417</strain>
    </source>
</reference>
<comment type="function">
    <text evidence="10">Master enzyme that delivers sulfur to a number of partners involved in Fe-S cluster assembly, tRNA modification or cofactor biosynthesis. Catalyzes the removal of elemental sulfur atoms from cysteine to produce alanine. Functions as a sulfur delivery protein for Fe-S cluster synthesis onto IscU, an Fe-S scaffold assembly protein, as well as other S acceptor proteins.</text>
</comment>
<comment type="pathway">
    <text evidence="10">Cofactor biosynthesis; iron-sulfur cluster biosynthesis.</text>
</comment>
<dbReference type="InterPro" id="IPR000192">
    <property type="entry name" value="Aminotrans_V_dom"/>
</dbReference>
<evidence type="ECO:0000313" key="14">
    <source>
        <dbReference type="Proteomes" id="UP001059610"/>
    </source>
</evidence>
<keyword evidence="5 10" id="KW-0479">Metal-binding</keyword>